<sequence>MDEGNVEQQKQRFVALFKRLSRHHMPVWRRFFEFFGHSVDAHGMLLSQEITLSIKDFFLLRIVKTLRIFLGLRHAKKTDIYLSEDAQRIFELIKSSLAEVTILAHSDSDADLYLVNDASCWAVNSATYLVFDEIPQPHSYYSRKLVQTEQVYSTFSHEF</sequence>
<keyword evidence="3" id="KW-1185">Reference proteome</keyword>
<evidence type="ECO:0000259" key="1">
    <source>
        <dbReference type="Pfam" id="PF17919"/>
    </source>
</evidence>
<dbReference type="Pfam" id="PF17919">
    <property type="entry name" value="RT_RNaseH_2"/>
    <property type="match status" value="1"/>
</dbReference>
<dbReference type="OrthoDB" id="6269978at2759"/>
<protein>
    <recommendedName>
        <fullName evidence="1">Reverse transcriptase/retrotransposon-derived protein RNase H-like domain-containing protein</fullName>
    </recommendedName>
</protein>
<dbReference type="Proteomes" id="UP000784294">
    <property type="component" value="Unassembled WGS sequence"/>
</dbReference>
<organism evidence="2 3">
    <name type="scientific">Protopolystoma xenopodis</name>
    <dbReference type="NCBI Taxonomy" id="117903"/>
    <lineage>
        <taxon>Eukaryota</taxon>
        <taxon>Metazoa</taxon>
        <taxon>Spiralia</taxon>
        <taxon>Lophotrochozoa</taxon>
        <taxon>Platyhelminthes</taxon>
        <taxon>Monogenea</taxon>
        <taxon>Polyopisthocotylea</taxon>
        <taxon>Polystomatidea</taxon>
        <taxon>Polystomatidae</taxon>
        <taxon>Protopolystoma</taxon>
    </lineage>
</organism>
<dbReference type="InterPro" id="IPR043502">
    <property type="entry name" value="DNA/RNA_pol_sf"/>
</dbReference>
<feature type="domain" description="Reverse transcriptase/retrotransposon-derived protein RNase H-like" evidence="1">
    <location>
        <begin position="83"/>
        <end position="158"/>
    </location>
</feature>
<dbReference type="AlphaFoldDB" id="A0A448XNG6"/>
<name>A0A448XNG6_9PLAT</name>
<reference evidence="2" key="1">
    <citation type="submission" date="2018-11" db="EMBL/GenBank/DDBJ databases">
        <authorList>
            <consortium name="Pathogen Informatics"/>
        </authorList>
    </citation>
    <scope>NUCLEOTIDE SEQUENCE</scope>
</reference>
<comment type="caution">
    <text evidence="2">The sequence shown here is derived from an EMBL/GenBank/DDBJ whole genome shotgun (WGS) entry which is preliminary data.</text>
</comment>
<evidence type="ECO:0000313" key="3">
    <source>
        <dbReference type="Proteomes" id="UP000784294"/>
    </source>
</evidence>
<proteinExistence type="predicted"/>
<dbReference type="InterPro" id="IPR041577">
    <property type="entry name" value="RT_RNaseH_2"/>
</dbReference>
<dbReference type="SUPFAM" id="SSF56672">
    <property type="entry name" value="DNA/RNA polymerases"/>
    <property type="match status" value="1"/>
</dbReference>
<dbReference type="EMBL" id="CAAALY010267092">
    <property type="protein sequence ID" value="VEL40934.1"/>
    <property type="molecule type" value="Genomic_DNA"/>
</dbReference>
<accession>A0A448XNG6</accession>
<evidence type="ECO:0000313" key="2">
    <source>
        <dbReference type="EMBL" id="VEL40934.1"/>
    </source>
</evidence>
<gene>
    <name evidence="2" type="ORF">PXEA_LOCUS34374</name>
</gene>